<evidence type="ECO:0000256" key="1">
    <source>
        <dbReference type="ARBA" id="ARBA00022679"/>
    </source>
</evidence>
<dbReference type="Pfam" id="PF00534">
    <property type="entry name" value="Glycos_transf_1"/>
    <property type="match status" value="2"/>
</dbReference>
<evidence type="ECO:0000259" key="2">
    <source>
        <dbReference type="Pfam" id="PF00534"/>
    </source>
</evidence>
<dbReference type="AlphaFoldDB" id="A0A8J4HFF0"/>
<sequence length="745" mass="79644">MTRIVLDARALQDENYAAKGIGQHTLVLAGLLRGIAGAELAPLTDPLLAPMRQVGACAGDSAALFNADSCWIDRMKGDVFINPSPLTHDTAPLIAAARNGLRTGAVVHDFIPLRQPGFAADPERAAEYRYRVASLARYDFLIANSDFTAAEIHRLLPGYERPVITLHCRARFAPAAPGTVPRPPALAGIPPGEAYLLLAAADDPRKNLDLAIQAAGRFRALGFHLVVAGGIGAERQRALARLYPESFVLAPPRFLPRLSDEALRAVYLGAAAVLVTSHDEGFSLPVAEAIALGRPVAASAIPAHAEQIADPALLFDPHSVPALIAATEHALARGADPACFHPLDHAGEAEALAALVAGNSAAPAEPGARRAVLVGPASDKPSGIALYSDLTLQALRAQGGAFEYVDVDAFDAEAFYAWLFAHQFDDIIYILGNNEVFHARCFVALQNVPGVCILHDSRLFEFLLNRHGPHEIVRLWRLRHPDRPIDIATVADWQAERRLLPCSFLEPLTTRAGAILVHSRALARHIASEYAYPAVHYLPFAVQMTEEERDFVRALRRGREKATAAGAGVRLVMLGETEASKGCAELIYALKILLLQGVEATLTFAGKSEEPYHGELSAAASALGLADRVSFLRYVSRQRYLEALAGADIVMQLRYPLFGQVSGPVADAVSCAVPLITTEELAEGMEVAGHCAAVPNSFSPLHIAEAVRGLLAAPAPAQETGALAGRLDMDQYARRLRALCPALAA</sequence>
<dbReference type="PANTHER" id="PTHR46401:SF2">
    <property type="entry name" value="GLYCOSYLTRANSFERASE WBBK-RELATED"/>
    <property type="match status" value="1"/>
</dbReference>
<dbReference type="EMBL" id="DTQM01000253">
    <property type="protein sequence ID" value="HGC44190.1"/>
    <property type="molecule type" value="Genomic_DNA"/>
</dbReference>
<dbReference type="Gene3D" id="3.40.50.2000">
    <property type="entry name" value="Glycogen Phosphorylase B"/>
    <property type="match status" value="2"/>
</dbReference>
<gene>
    <name evidence="3" type="ORF">ENY07_13370</name>
</gene>
<reference evidence="3" key="1">
    <citation type="journal article" date="2020" name="mSystems">
        <title>Genome- and Community-Level Interaction Insights into Carbon Utilization and Element Cycling Functions of Hydrothermarchaeota in Hydrothermal Sediment.</title>
        <authorList>
            <person name="Zhou Z."/>
            <person name="Liu Y."/>
            <person name="Xu W."/>
            <person name="Pan J."/>
            <person name="Luo Z.H."/>
            <person name="Li M."/>
        </authorList>
    </citation>
    <scope>NUCLEOTIDE SEQUENCE</scope>
    <source>
        <strain evidence="3">SpSt-997</strain>
    </source>
</reference>
<comment type="caution">
    <text evidence="3">The sequence shown here is derived from an EMBL/GenBank/DDBJ whole genome shotgun (WGS) entry which is preliminary data.</text>
</comment>
<feature type="domain" description="Glycosyl transferase family 1" evidence="2">
    <location>
        <begin position="188"/>
        <end position="331"/>
    </location>
</feature>
<protein>
    <submittedName>
        <fullName evidence="3">Glycosyltransferase</fullName>
    </submittedName>
</protein>
<accession>A0A8J4HFF0</accession>
<keyword evidence="1" id="KW-0808">Transferase</keyword>
<organism evidence="3">
    <name type="scientific">Acidicaldus sp</name>
    <dbReference type="NCBI Taxonomy" id="1872105"/>
    <lineage>
        <taxon>Bacteria</taxon>
        <taxon>Pseudomonadati</taxon>
        <taxon>Pseudomonadota</taxon>
        <taxon>Alphaproteobacteria</taxon>
        <taxon>Acetobacterales</taxon>
        <taxon>Acetobacteraceae</taxon>
        <taxon>Acidicaldus</taxon>
    </lineage>
</organism>
<dbReference type="GO" id="GO:0016757">
    <property type="term" value="F:glycosyltransferase activity"/>
    <property type="evidence" value="ECO:0007669"/>
    <property type="project" value="InterPro"/>
</dbReference>
<feature type="domain" description="Glycosyl transferase family 1" evidence="2">
    <location>
        <begin position="570"/>
        <end position="713"/>
    </location>
</feature>
<dbReference type="SUPFAM" id="SSF53756">
    <property type="entry name" value="UDP-Glycosyltransferase/glycogen phosphorylase"/>
    <property type="match status" value="2"/>
</dbReference>
<evidence type="ECO:0000313" key="3">
    <source>
        <dbReference type="EMBL" id="HGC44190.1"/>
    </source>
</evidence>
<dbReference type="PANTHER" id="PTHR46401">
    <property type="entry name" value="GLYCOSYLTRANSFERASE WBBK-RELATED"/>
    <property type="match status" value="1"/>
</dbReference>
<dbReference type="InterPro" id="IPR001296">
    <property type="entry name" value="Glyco_trans_1"/>
</dbReference>
<proteinExistence type="predicted"/>
<name>A0A8J4HFF0_9PROT</name>
<dbReference type="GO" id="GO:0009103">
    <property type="term" value="P:lipopolysaccharide biosynthetic process"/>
    <property type="evidence" value="ECO:0007669"/>
    <property type="project" value="TreeGrafter"/>
</dbReference>